<comment type="caution">
    <text evidence="9">The sequence shown here is derived from an EMBL/GenBank/DDBJ whole genome shotgun (WGS) entry which is preliminary data.</text>
</comment>
<evidence type="ECO:0000256" key="1">
    <source>
        <dbReference type="ARBA" id="ARBA00004651"/>
    </source>
</evidence>
<evidence type="ECO:0000256" key="2">
    <source>
        <dbReference type="ARBA" id="ARBA00005745"/>
    </source>
</evidence>
<protein>
    <submittedName>
        <fullName evidence="9">Type II secretion system protein</fullName>
    </submittedName>
</protein>
<dbReference type="InterPro" id="IPR042094">
    <property type="entry name" value="T2SS_GspF_sf"/>
</dbReference>
<feature type="transmembrane region" description="Helical" evidence="7">
    <location>
        <begin position="162"/>
        <end position="183"/>
    </location>
</feature>
<keyword evidence="10" id="KW-1185">Reference proteome</keyword>
<proteinExistence type="inferred from homology"/>
<evidence type="ECO:0000256" key="7">
    <source>
        <dbReference type="SAM" id="Phobius"/>
    </source>
</evidence>
<evidence type="ECO:0000256" key="6">
    <source>
        <dbReference type="ARBA" id="ARBA00023136"/>
    </source>
</evidence>
<feature type="domain" description="Type II secretion system protein GspF" evidence="8">
    <location>
        <begin position="264"/>
        <end position="385"/>
    </location>
</feature>
<accession>A0A106BLI2</accession>
<name>A0A106BLI2_THIDE</name>
<sequence>MRYRVKALRPGAGVTALTVEALDEAEATARLQHEGAQVLSIVAERGNWLATRRARFPLLLFTQELIALLDAGLTLTEVLETLTEKESRPESRQLIERLLATMREGRPFSAALAAQAETFPPLYAATVRAAENTGDLSPALARYVGYQNQIDTVKKKVLSASIYPLLLISVGTLVIGFLLGYVVPRFATVYADSGRDLPWMSQMLLAWGEAVEAHGVWIALGVAGALASLILALAQPATRAALTRLAWRTPAIGEHLRTFELARFYRSLGMLLVGGIPIVPALGMVSGLLSAHLRSGAATAMDAMRRGETISAAFAHGELTTPVAARLLRVGEKSGRMGEMMERIAIFHDEEMARWVDWFIRLFEPLLMVFIGLTIGLIVVLLYMPIFELAGSIQ</sequence>
<feature type="transmembrane region" description="Helical" evidence="7">
    <location>
        <begin position="214"/>
        <end position="234"/>
    </location>
</feature>
<dbReference type="PATRIC" id="fig|36861.3.peg.2090"/>
<dbReference type="PANTHER" id="PTHR30012:SF0">
    <property type="entry name" value="TYPE II SECRETION SYSTEM PROTEIN F-RELATED"/>
    <property type="match status" value="1"/>
</dbReference>
<feature type="domain" description="Type II secretion system protein GspF" evidence="8">
    <location>
        <begin position="61"/>
        <end position="184"/>
    </location>
</feature>
<evidence type="ECO:0000256" key="3">
    <source>
        <dbReference type="ARBA" id="ARBA00022475"/>
    </source>
</evidence>
<dbReference type="InterPro" id="IPR018076">
    <property type="entry name" value="T2SS_GspF_dom"/>
</dbReference>
<evidence type="ECO:0000313" key="10">
    <source>
        <dbReference type="Proteomes" id="UP000064243"/>
    </source>
</evidence>
<keyword evidence="5 7" id="KW-1133">Transmembrane helix</keyword>
<dbReference type="STRING" id="1123392.GCA_000376425_00376"/>
<dbReference type="EMBL" id="LDUG01000033">
    <property type="protein sequence ID" value="KVW94673.1"/>
    <property type="molecule type" value="Genomic_DNA"/>
</dbReference>
<feature type="transmembrane region" description="Helical" evidence="7">
    <location>
        <begin position="268"/>
        <end position="289"/>
    </location>
</feature>
<keyword evidence="3" id="KW-1003">Cell membrane</keyword>
<dbReference type="PANTHER" id="PTHR30012">
    <property type="entry name" value="GENERAL SECRETION PATHWAY PROTEIN"/>
    <property type="match status" value="1"/>
</dbReference>
<dbReference type="InterPro" id="IPR003004">
    <property type="entry name" value="GspF/PilC"/>
</dbReference>
<feature type="transmembrane region" description="Helical" evidence="7">
    <location>
        <begin position="366"/>
        <end position="386"/>
    </location>
</feature>
<dbReference type="GO" id="GO:0015628">
    <property type="term" value="P:protein secretion by the type II secretion system"/>
    <property type="evidence" value="ECO:0007669"/>
    <property type="project" value="TreeGrafter"/>
</dbReference>
<dbReference type="OrthoDB" id="9805682at2"/>
<organism evidence="9 10">
    <name type="scientific">Thiobacillus denitrificans</name>
    <dbReference type="NCBI Taxonomy" id="36861"/>
    <lineage>
        <taxon>Bacteria</taxon>
        <taxon>Pseudomonadati</taxon>
        <taxon>Pseudomonadota</taxon>
        <taxon>Betaproteobacteria</taxon>
        <taxon>Nitrosomonadales</taxon>
        <taxon>Thiobacillaceae</taxon>
        <taxon>Thiobacillus</taxon>
    </lineage>
</organism>
<dbReference type="Gene3D" id="1.20.81.30">
    <property type="entry name" value="Type II secretion system (T2SS), domain F"/>
    <property type="match status" value="2"/>
</dbReference>
<reference evidence="9 10" key="1">
    <citation type="journal article" date="2015" name="Appl. Environ. Microbiol.">
        <title>Aerobic and Anaerobic Thiosulfate Oxidation by a Cold-Adapted, Subglacial Chemoautotroph.</title>
        <authorList>
            <person name="Harrold Z.R."/>
            <person name="Skidmore M.L."/>
            <person name="Hamilton T.L."/>
            <person name="Desch L."/>
            <person name="Amada K."/>
            <person name="van Gelder W."/>
            <person name="Glover K."/>
            <person name="Roden E.E."/>
            <person name="Boyd E.S."/>
        </authorList>
    </citation>
    <scope>NUCLEOTIDE SEQUENCE [LARGE SCALE GENOMIC DNA]</scope>
    <source>
        <strain evidence="9 10">RG</strain>
    </source>
</reference>
<dbReference type="GO" id="GO:0005886">
    <property type="term" value="C:plasma membrane"/>
    <property type="evidence" value="ECO:0007669"/>
    <property type="project" value="UniProtKB-SubCell"/>
</dbReference>
<dbReference type="Proteomes" id="UP000064243">
    <property type="component" value="Unassembled WGS sequence"/>
</dbReference>
<dbReference type="AlphaFoldDB" id="A0A106BLI2"/>
<evidence type="ECO:0000256" key="5">
    <source>
        <dbReference type="ARBA" id="ARBA00022989"/>
    </source>
</evidence>
<keyword evidence="6 7" id="KW-0472">Membrane</keyword>
<keyword evidence="4 7" id="KW-0812">Transmembrane</keyword>
<dbReference type="Pfam" id="PF00482">
    <property type="entry name" value="T2SSF"/>
    <property type="match status" value="2"/>
</dbReference>
<evidence type="ECO:0000259" key="8">
    <source>
        <dbReference type="Pfam" id="PF00482"/>
    </source>
</evidence>
<gene>
    <name evidence="9" type="ORF">ABW22_11550</name>
</gene>
<evidence type="ECO:0000256" key="4">
    <source>
        <dbReference type="ARBA" id="ARBA00022692"/>
    </source>
</evidence>
<dbReference type="RefSeq" id="WP_059756619.1">
    <property type="nucleotide sequence ID" value="NZ_LDUG01000033.1"/>
</dbReference>
<comment type="subcellular location">
    <subcellularLocation>
        <location evidence="1">Cell membrane</location>
        <topology evidence="1">Multi-pass membrane protein</topology>
    </subcellularLocation>
</comment>
<dbReference type="PRINTS" id="PR00812">
    <property type="entry name" value="BCTERIALGSPF"/>
</dbReference>
<evidence type="ECO:0000313" key="9">
    <source>
        <dbReference type="EMBL" id="KVW94673.1"/>
    </source>
</evidence>
<comment type="similarity">
    <text evidence="2">Belongs to the GSP F family.</text>
</comment>